<dbReference type="PANTHER" id="PTHR11851:SF49">
    <property type="entry name" value="MITOCHONDRIAL-PROCESSING PEPTIDASE SUBUNIT ALPHA"/>
    <property type="match status" value="1"/>
</dbReference>
<evidence type="ECO:0000259" key="4">
    <source>
        <dbReference type="Pfam" id="PF05193"/>
    </source>
</evidence>
<dbReference type="Proteomes" id="UP000001422">
    <property type="component" value="Chromosome"/>
</dbReference>
<dbReference type="Pfam" id="PF00675">
    <property type="entry name" value="Peptidase_M16"/>
    <property type="match status" value="1"/>
</dbReference>
<dbReference type="AlphaFoldDB" id="Q7U7A2"/>
<dbReference type="InterPro" id="IPR007863">
    <property type="entry name" value="Peptidase_M16_C"/>
</dbReference>
<organism evidence="5 6">
    <name type="scientific">Parasynechococcus marenigrum (strain WH8102)</name>
    <dbReference type="NCBI Taxonomy" id="84588"/>
    <lineage>
        <taxon>Bacteria</taxon>
        <taxon>Bacillati</taxon>
        <taxon>Cyanobacteriota</taxon>
        <taxon>Cyanophyceae</taxon>
        <taxon>Synechococcales</taxon>
        <taxon>Prochlorococcaceae</taxon>
        <taxon>Parasynechococcus</taxon>
        <taxon>Parasynechococcus marenigrum</taxon>
    </lineage>
</organism>
<dbReference type="SUPFAM" id="SSF63411">
    <property type="entry name" value="LuxS/MPP-like metallohydrolase"/>
    <property type="match status" value="2"/>
</dbReference>
<evidence type="ECO:0000313" key="5">
    <source>
        <dbReference type="EMBL" id="CAE07598.1"/>
    </source>
</evidence>
<keyword evidence="6" id="KW-1185">Reference proteome</keyword>
<proteinExistence type="inferred from homology"/>
<dbReference type="PANTHER" id="PTHR11851">
    <property type="entry name" value="METALLOPROTEASE"/>
    <property type="match status" value="1"/>
</dbReference>
<protein>
    <submittedName>
        <fullName evidence="5">Possible Zn-dependent peptidase</fullName>
    </submittedName>
</protein>
<evidence type="ECO:0000313" key="6">
    <source>
        <dbReference type="Proteomes" id="UP000001422"/>
    </source>
</evidence>
<evidence type="ECO:0000259" key="3">
    <source>
        <dbReference type="Pfam" id="PF00675"/>
    </source>
</evidence>
<dbReference type="Gene3D" id="3.30.830.10">
    <property type="entry name" value="Metalloenzyme, LuxS/M16 peptidase-like"/>
    <property type="match status" value="2"/>
</dbReference>
<sequence>MELCHAVLTSLLHGPALDHWTLPNGVRCVAAEMPEAPLTCLDLWCRAGSFTEAAGEEGMAHFLEHMVFKGSERLEAGAFDLAIEALGGSSNAATGFDDVHFHVLIPPETSQQALDLLLDLVLHPALEQESFRLEREVVLEEMAQYADQPDELVLQQLLKQGCPDHPYGRPILGERSSLLAMDPEAMRTFHQRRYRGHHCCLAISGPKARELRATVESSALAQLPPDPQPSADAIDQVEPKGLRMQPGRHTMELARLESARLLMLWSGSTAHDQAWVMGADLATTLLGEGRRSRLVAQLREELRIAESVDMDLSVLEQGCLMTLEISCEPEDLEQVEATVHEQLNQAAPFTAEELSRGRQLVGNGLRYSLESVGQVAAQAASQMLWNRPQELLQPLQHLQAWTEERLSEDLMPLLQPSRACSLIATPAGQR</sequence>
<reference evidence="5 6" key="1">
    <citation type="journal article" date="2003" name="Nature">
        <title>The genome of a motile marine Synechococcus.</title>
        <authorList>
            <person name="Palenik B."/>
            <person name="Brahamsha B."/>
            <person name="Larimer F."/>
            <person name="Land M."/>
            <person name="Hauser L."/>
            <person name="Chain P."/>
            <person name="Lamerdin J."/>
            <person name="Regala W."/>
            <person name="Allen E.A."/>
            <person name="McCarren J."/>
            <person name="Paulsen I."/>
            <person name="Dufresne A."/>
            <person name="Partensky F."/>
            <person name="Webb E."/>
            <person name="Waterbury J."/>
        </authorList>
    </citation>
    <scope>NUCLEOTIDE SEQUENCE [LARGE SCALE GENOMIC DNA]</scope>
    <source>
        <strain evidence="5 6">WH8102</strain>
    </source>
</reference>
<dbReference type="InterPro" id="IPR001431">
    <property type="entry name" value="Pept_M16_Zn_BS"/>
</dbReference>
<dbReference type="KEGG" id="syw:SYNW1083"/>
<dbReference type="InterPro" id="IPR011765">
    <property type="entry name" value="Pept_M16_N"/>
</dbReference>
<dbReference type="STRING" id="84588.SYNW1083"/>
<dbReference type="InterPro" id="IPR011249">
    <property type="entry name" value="Metalloenz_LuxS/M16"/>
</dbReference>
<feature type="domain" description="Peptidase M16 N-terminal" evidence="3">
    <location>
        <begin position="32"/>
        <end position="173"/>
    </location>
</feature>
<evidence type="ECO:0000256" key="1">
    <source>
        <dbReference type="ARBA" id="ARBA00007261"/>
    </source>
</evidence>
<dbReference type="Pfam" id="PF05193">
    <property type="entry name" value="Peptidase_M16_C"/>
    <property type="match status" value="1"/>
</dbReference>
<dbReference type="HOGENOM" id="CLU_009902_3_2_3"/>
<dbReference type="eggNOG" id="COG0612">
    <property type="taxonomic scope" value="Bacteria"/>
</dbReference>
<dbReference type="RefSeq" id="WP_011127948.1">
    <property type="nucleotide sequence ID" value="NC_005070.1"/>
</dbReference>
<gene>
    <name evidence="5" type="ordered locus">SYNW1083</name>
</gene>
<dbReference type="GO" id="GO:0004222">
    <property type="term" value="F:metalloendopeptidase activity"/>
    <property type="evidence" value="ECO:0007669"/>
    <property type="project" value="InterPro"/>
</dbReference>
<accession>Q7U7A2</accession>
<evidence type="ECO:0000256" key="2">
    <source>
        <dbReference type="RuleBase" id="RU004447"/>
    </source>
</evidence>
<name>Q7U7A2_PARMW</name>
<comment type="similarity">
    <text evidence="1 2">Belongs to the peptidase M16 family.</text>
</comment>
<dbReference type="PROSITE" id="PS00143">
    <property type="entry name" value="INSULINASE"/>
    <property type="match status" value="1"/>
</dbReference>
<dbReference type="GO" id="GO:0046872">
    <property type="term" value="F:metal ion binding"/>
    <property type="evidence" value="ECO:0007669"/>
    <property type="project" value="InterPro"/>
</dbReference>
<dbReference type="EMBL" id="BX569692">
    <property type="protein sequence ID" value="CAE07598.1"/>
    <property type="molecule type" value="Genomic_DNA"/>
</dbReference>
<feature type="domain" description="Peptidase M16 C-terminal" evidence="4">
    <location>
        <begin position="182"/>
        <end position="359"/>
    </location>
</feature>
<dbReference type="GO" id="GO:0006508">
    <property type="term" value="P:proteolysis"/>
    <property type="evidence" value="ECO:0007669"/>
    <property type="project" value="InterPro"/>
</dbReference>
<dbReference type="InterPro" id="IPR050361">
    <property type="entry name" value="MPP/UQCRC_Complex"/>
</dbReference>